<feature type="transmembrane region" description="Helical" evidence="1">
    <location>
        <begin position="167"/>
        <end position="188"/>
    </location>
</feature>
<comment type="caution">
    <text evidence="3">The sequence shown here is derived from an EMBL/GenBank/DDBJ whole genome shotgun (WGS) entry which is preliminary data.</text>
</comment>
<dbReference type="InterPro" id="IPR005182">
    <property type="entry name" value="YdbS-like_PH"/>
</dbReference>
<evidence type="ECO:0000256" key="1">
    <source>
        <dbReference type="SAM" id="Phobius"/>
    </source>
</evidence>
<keyword evidence="1" id="KW-1133">Transmembrane helix</keyword>
<name>A0AAN5XMR0_BACCE</name>
<dbReference type="PANTHER" id="PTHR34473">
    <property type="entry name" value="UPF0699 TRANSMEMBRANE PROTEIN YDBS"/>
    <property type="match status" value="1"/>
</dbReference>
<dbReference type="Proteomes" id="UP000461739">
    <property type="component" value="Unassembled WGS sequence"/>
</dbReference>
<evidence type="ECO:0000313" key="4">
    <source>
        <dbReference type="Proteomes" id="UP000461739"/>
    </source>
</evidence>
<proteinExistence type="predicted"/>
<organism evidence="3 4">
    <name type="scientific">Bacillus cereus</name>
    <dbReference type="NCBI Taxonomy" id="1396"/>
    <lineage>
        <taxon>Bacteria</taxon>
        <taxon>Bacillati</taxon>
        <taxon>Bacillota</taxon>
        <taxon>Bacilli</taxon>
        <taxon>Bacillales</taxon>
        <taxon>Bacillaceae</taxon>
        <taxon>Bacillus</taxon>
        <taxon>Bacillus cereus group</taxon>
    </lineage>
</organism>
<dbReference type="PIRSF" id="PIRSF026631">
    <property type="entry name" value="UCP026631"/>
    <property type="match status" value="1"/>
</dbReference>
<feature type="transmembrane region" description="Helical" evidence="1">
    <location>
        <begin position="215"/>
        <end position="236"/>
    </location>
</feature>
<feature type="domain" description="YdbS-like PH" evidence="2">
    <location>
        <begin position="238"/>
        <end position="321"/>
    </location>
</feature>
<evidence type="ECO:0000313" key="3">
    <source>
        <dbReference type="EMBL" id="KAB2447883.1"/>
    </source>
</evidence>
<feature type="domain" description="YdbS-like PH" evidence="2">
    <location>
        <begin position="392"/>
        <end position="464"/>
    </location>
</feature>
<keyword evidence="1" id="KW-0812">Transmembrane</keyword>
<feature type="domain" description="YdbS-like PH" evidence="2">
    <location>
        <begin position="59"/>
        <end position="135"/>
    </location>
</feature>
<dbReference type="EMBL" id="WBPI01000021">
    <property type="protein sequence ID" value="KAB2447883.1"/>
    <property type="molecule type" value="Genomic_DNA"/>
</dbReference>
<feature type="transmembrane region" description="Helical" evidence="1">
    <location>
        <begin position="40"/>
        <end position="61"/>
    </location>
</feature>
<sequence length="472" mass="54032">MYKRQHPITILLGIRVASLLPFILLVLFRSDGEVEPWYLFHLVLLALLFIMAIFSAIKWYFKVYWVENNILHIKHGVFVKKESYLNKERVQNVSTSSNIIYQILGLTKLNIEVAGGGSEPEVMLAGIKEDEAKGLIALLHKERSVVAEEVPAGEGSKTVYQLTAKEILFASITSGRFGLVFSMLVILYTEFNQFLPEWLINKVEAYVMDNGVYELIVMAAILMAISWIISTAGYALKYANFKIERNGNEIRIVQGLFDKKEFVLKLHRIQAITVKEGILRQPIGYCSVEVEVIQSIESAGNEVMLHPFMKKKNVQQLLAYLQLPYEMEEEIVHLPKAALRRYIIMGWITSAVLAVPIAGASIYFKQYIALFTLIPLCIAFTILAYARYTSGGYMMKENQLTMVYRGLAKYTGIMRRRHVQEVGYNQSYFQKKDELCTAVVSVAGHRYKVKHMRKEDTLRIYNWYKEKGNTGV</sequence>
<reference evidence="3 4" key="1">
    <citation type="submission" date="2019-10" db="EMBL/GenBank/DDBJ databases">
        <title>Bacillus from the desert of Cuatro Cinegas, Coahuila.</title>
        <authorList>
            <person name="Olmedo-Alvarez G."/>
            <person name="Saldana S."/>
            <person name="Barcelo D."/>
        </authorList>
    </citation>
    <scope>NUCLEOTIDE SEQUENCE [LARGE SCALE GENOMIC DNA]</scope>
    <source>
        <strain evidence="3 4">CH316_11T</strain>
    </source>
</reference>
<dbReference type="RefSeq" id="WP_151527549.1">
    <property type="nucleotide sequence ID" value="NZ_WBPA01000021.1"/>
</dbReference>
<protein>
    <submittedName>
        <fullName evidence="3">PH domain-containing protein</fullName>
    </submittedName>
</protein>
<dbReference type="Pfam" id="PF03703">
    <property type="entry name" value="bPH_2"/>
    <property type="match status" value="3"/>
</dbReference>
<evidence type="ECO:0000259" key="2">
    <source>
        <dbReference type="Pfam" id="PF03703"/>
    </source>
</evidence>
<gene>
    <name evidence="3" type="ORF">F8165_20335</name>
</gene>
<dbReference type="AlphaFoldDB" id="A0AAN5XMR0"/>
<accession>A0AAN5XMR0</accession>
<feature type="transmembrane region" description="Helical" evidence="1">
    <location>
        <begin position="342"/>
        <end position="362"/>
    </location>
</feature>
<feature type="transmembrane region" description="Helical" evidence="1">
    <location>
        <begin position="368"/>
        <end position="386"/>
    </location>
</feature>
<dbReference type="PANTHER" id="PTHR34473:SF2">
    <property type="entry name" value="UPF0699 TRANSMEMBRANE PROTEIN YDBT"/>
    <property type="match status" value="1"/>
</dbReference>
<feature type="transmembrane region" description="Helical" evidence="1">
    <location>
        <begin position="7"/>
        <end position="28"/>
    </location>
</feature>
<dbReference type="InterPro" id="IPR014529">
    <property type="entry name" value="UCP026631"/>
</dbReference>
<keyword evidence="1" id="KW-0472">Membrane</keyword>